<organism evidence="1 2">
    <name type="scientific">Uliginosibacterium paludis</name>
    <dbReference type="NCBI Taxonomy" id="1615952"/>
    <lineage>
        <taxon>Bacteria</taxon>
        <taxon>Pseudomonadati</taxon>
        <taxon>Pseudomonadota</taxon>
        <taxon>Betaproteobacteria</taxon>
        <taxon>Rhodocyclales</taxon>
        <taxon>Zoogloeaceae</taxon>
        <taxon>Uliginosibacterium</taxon>
    </lineage>
</organism>
<gene>
    <name evidence="1" type="ORF">ABVT11_09040</name>
</gene>
<dbReference type="InterPro" id="IPR038194">
    <property type="entry name" value="DUF3861_sf"/>
</dbReference>
<dbReference type="RefSeq" id="WP_345923341.1">
    <property type="nucleotide sequence ID" value="NZ_JBDIVF010000001.1"/>
</dbReference>
<dbReference type="Gene3D" id="3.10.20.850">
    <property type="entry name" value="Protein of unknown function DUF3861"/>
    <property type="match status" value="1"/>
</dbReference>
<dbReference type="EMBL" id="JBEWLZ010000004">
    <property type="protein sequence ID" value="MET1489970.1"/>
    <property type="molecule type" value="Genomic_DNA"/>
</dbReference>
<sequence>MRKHHYRISVQKLTGACGLPDESEALVFQARCHDDIISIVERSRQRGLLDADDAAAMAVGLKLLGEIALEQRNTPLFGELAQDLGKFIRQLKSGN</sequence>
<accession>A0ABV2CPX8</accession>
<reference evidence="1 2" key="1">
    <citation type="submission" date="2024-07" db="EMBL/GenBank/DDBJ databases">
        <title>Uliginosibacterium paludis KCTC:42655.</title>
        <authorList>
            <person name="Kim M.K."/>
        </authorList>
    </citation>
    <scope>NUCLEOTIDE SEQUENCE [LARGE SCALE GENOMIC DNA]</scope>
    <source>
        <strain evidence="1 2">KCTC 42655</strain>
    </source>
</reference>
<evidence type="ECO:0000313" key="2">
    <source>
        <dbReference type="Proteomes" id="UP001548590"/>
    </source>
</evidence>
<name>A0ABV2CPX8_9RHOO</name>
<evidence type="ECO:0000313" key="1">
    <source>
        <dbReference type="EMBL" id="MET1489970.1"/>
    </source>
</evidence>
<protein>
    <submittedName>
        <fullName evidence="1">DUF3861 domain-containing protein</fullName>
    </submittedName>
</protein>
<dbReference type="Pfam" id="PF12977">
    <property type="entry name" value="DUF3861"/>
    <property type="match status" value="1"/>
</dbReference>
<dbReference type="Proteomes" id="UP001548590">
    <property type="component" value="Unassembled WGS sequence"/>
</dbReference>
<keyword evidence="2" id="KW-1185">Reference proteome</keyword>
<proteinExistence type="predicted"/>
<dbReference type="InterPro" id="IPR024476">
    <property type="entry name" value="DUF3861"/>
</dbReference>
<comment type="caution">
    <text evidence="1">The sequence shown here is derived from an EMBL/GenBank/DDBJ whole genome shotgun (WGS) entry which is preliminary data.</text>
</comment>